<dbReference type="AlphaFoldDB" id="A0A8J3AZH3"/>
<reference evidence="2" key="2">
    <citation type="submission" date="2020-09" db="EMBL/GenBank/DDBJ databases">
        <authorList>
            <person name="Sun Q."/>
            <person name="Sedlacek I."/>
        </authorList>
    </citation>
    <scope>NUCLEOTIDE SEQUENCE</scope>
    <source>
        <strain evidence="2">CCM 7664</strain>
    </source>
</reference>
<sequence>MNIFSDKAQQDDHRAVSTRIGQGNVGTFQFADNRPQTGLQTKLQTLADNSPHVQRTAQLKATMSHIASRQLQPIQKKENKTGLPDNLKSGIESLSGMSMDHVKVHYNSPHPAQLNAHAYAQGSDIHLALGQERHLSHEAWHVVQQMQGRVAPTTQMKQGVPVNDDAGLEQEADAMGAKALVAGSGAADTTIPGALSMPAKGNFYASKSAQKMRIGVRGDVVQKYGDLPREQLTAWVTDHLLNNDSQFNRSASWLKNRPKGAKARKLEWEKQLTSREWKDNPDLGGTGTESALSLMRARFTVPDLASSKYTIVRNQQANLAPQEDAESVHDDIVPEEARPQGGILVSAPLYAGIRDFPARYLQGASDPDQYAFVLAYNAHGLTRSSNRVEAAVETTVGNEDFRGVALGFYWEQKLHDTQNERDVWTNDAGFLDELNTKTGGNEERKSAFASSLRHEKVLGTFPYGMWRNIAMNSQSVNAVMNSPWGTTHAPVMAHVTDPDAATWVDPFTDEHVADRMATQANPGEGTPAHVVKGSYVYASGNDQDSEWDRHVKNIAHTASILDALLRPALNDKTGLSYPAERNLMIRLKGVEDEVNLYQKQSWQTKTTMNLANNVTKDYTGGVDTLFGLADTEGQKLENNVKSMIDGARVLVSSAAVTTDVPARVKSSVAFEAYSTHQQSENTGDMKLASNIKESLLANSTTEMMRRVAGTFSPGKKLAFAEFRDRPRRLWESINTAKNTPDTTATEVVGSIDRQVDSWRDIETAEAKLTTLFEEGEHCATLKNSFLDVLKENHALYHQFSGKLTQPIRVLTGPRDALANEITHMKDQRQTYANAIHNIILNLEAVPAEREEKTTLLASLKVSHDYFRNMAVTQISIFEDTLENIKKRTG</sequence>
<dbReference type="Pfam" id="PF13699">
    <property type="entry name" value="eCIS_core"/>
    <property type="match status" value="1"/>
</dbReference>
<name>A0A8J3AZH3_9BURK</name>
<proteinExistence type="predicted"/>
<dbReference type="EMBL" id="BMDP01000002">
    <property type="protein sequence ID" value="GGI54366.1"/>
    <property type="molecule type" value="Genomic_DNA"/>
</dbReference>
<accession>A0A8J3AZH3</accession>
<organism evidence="2 3">
    <name type="scientific">Oxalicibacterium solurbis</name>
    <dbReference type="NCBI Taxonomy" id="69280"/>
    <lineage>
        <taxon>Bacteria</taxon>
        <taxon>Pseudomonadati</taxon>
        <taxon>Pseudomonadota</taxon>
        <taxon>Betaproteobacteria</taxon>
        <taxon>Burkholderiales</taxon>
        <taxon>Oxalobacteraceae</taxon>
        <taxon>Oxalicibacterium</taxon>
    </lineage>
</organism>
<feature type="domain" description="eCIS core" evidence="1">
    <location>
        <begin position="83"/>
        <end position="148"/>
    </location>
</feature>
<dbReference type="InterPro" id="IPR025295">
    <property type="entry name" value="eCIS_core_dom"/>
</dbReference>
<protein>
    <recommendedName>
        <fullName evidence="1">eCIS core domain-containing protein</fullName>
    </recommendedName>
</protein>
<evidence type="ECO:0000313" key="2">
    <source>
        <dbReference type="EMBL" id="GGI54366.1"/>
    </source>
</evidence>
<gene>
    <name evidence="2" type="ORF">GCM10011430_15400</name>
</gene>
<reference evidence="2" key="1">
    <citation type="journal article" date="2014" name="Int. J. Syst. Evol. Microbiol.">
        <title>Complete genome sequence of Corynebacterium casei LMG S-19264T (=DSM 44701T), isolated from a smear-ripened cheese.</title>
        <authorList>
            <consortium name="US DOE Joint Genome Institute (JGI-PGF)"/>
            <person name="Walter F."/>
            <person name="Albersmeier A."/>
            <person name="Kalinowski J."/>
            <person name="Ruckert C."/>
        </authorList>
    </citation>
    <scope>NUCLEOTIDE SEQUENCE</scope>
    <source>
        <strain evidence="2">CCM 7664</strain>
    </source>
</reference>
<evidence type="ECO:0000259" key="1">
    <source>
        <dbReference type="Pfam" id="PF13699"/>
    </source>
</evidence>
<dbReference type="RefSeq" id="WP_188420424.1">
    <property type="nucleotide sequence ID" value="NZ_BMDP01000002.1"/>
</dbReference>
<dbReference type="Proteomes" id="UP000627205">
    <property type="component" value="Unassembled WGS sequence"/>
</dbReference>
<keyword evidence="3" id="KW-1185">Reference proteome</keyword>
<comment type="caution">
    <text evidence="2">The sequence shown here is derived from an EMBL/GenBank/DDBJ whole genome shotgun (WGS) entry which is preliminary data.</text>
</comment>
<evidence type="ECO:0000313" key="3">
    <source>
        <dbReference type="Proteomes" id="UP000627205"/>
    </source>
</evidence>